<evidence type="ECO:0000313" key="4">
    <source>
        <dbReference type="EMBL" id="GGB61749.1"/>
    </source>
</evidence>
<dbReference type="AlphaFoldDB" id="A0A916X3E9"/>
<keyword evidence="5" id="KW-1185">Reference proteome</keyword>
<dbReference type="Gene3D" id="2.30.40.10">
    <property type="entry name" value="Urease, subunit C, domain 1"/>
    <property type="match status" value="1"/>
</dbReference>
<reference evidence="4" key="2">
    <citation type="submission" date="2020-09" db="EMBL/GenBank/DDBJ databases">
        <authorList>
            <person name="Sun Q."/>
            <person name="Zhou Y."/>
        </authorList>
    </citation>
    <scope>NUCLEOTIDE SEQUENCE</scope>
    <source>
        <strain evidence="4">CGMCC 1.12426</strain>
    </source>
</reference>
<dbReference type="InterPro" id="IPR052349">
    <property type="entry name" value="Metallo-hydrolase_Enzymes"/>
</dbReference>
<protein>
    <submittedName>
        <fullName evidence="4">Amidohydrolase</fullName>
    </submittedName>
</protein>
<dbReference type="GO" id="GO:0046872">
    <property type="term" value="F:metal ion binding"/>
    <property type="evidence" value="ECO:0007669"/>
    <property type="project" value="UniProtKB-KW"/>
</dbReference>
<dbReference type="CDD" id="cd01293">
    <property type="entry name" value="Bact_CD"/>
    <property type="match status" value="1"/>
</dbReference>
<comment type="caution">
    <text evidence="4">The sequence shown here is derived from an EMBL/GenBank/DDBJ whole genome shotgun (WGS) entry which is preliminary data.</text>
</comment>
<evidence type="ECO:0000259" key="3">
    <source>
        <dbReference type="Pfam" id="PF07969"/>
    </source>
</evidence>
<evidence type="ECO:0000256" key="1">
    <source>
        <dbReference type="ARBA" id="ARBA00022723"/>
    </source>
</evidence>
<dbReference type="RefSeq" id="WP_371871153.1">
    <property type="nucleotide sequence ID" value="NZ_BMFA01000015.1"/>
</dbReference>
<accession>A0A916X3E9</accession>
<reference evidence="4" key="1">
    <citation type="journal article" date="2014" name="Int. J. Syst. Evol. Microbiol.">
        <title>Complete genome sequence of Corynebacterium casei LMG S-19264T (=DSM 44701T), isolated from a smear-ripened cheese.</title>
        <authorList>
            <consortium name="US DOE Joint Genome Institute (JGI-PGF)"/>
            <person name="Walter F."/>
            <person name="Albersmeier A."/>
            <person name="Kalinowski J."/>
            <person name="Ruckert C."/>
        </authorList>
    </citation>
    <scope>NUCLEOTIDE SEQUENCE</scope>
    <source>
        <strain evidence="4">CGMCC 1.12426</strain>
    </source>
</reference>
<organism evidence="4 5">
    <name type="scientific">Roseibium aquae</name>
    <dbReference type="NCBI Taxonomy" id="1323746"/>
    <lineage>
        <taxon>Bacteria</taxon>
        <taxon>Pseudomonadati</taxon>
        <taxon>Pseudomonadota</taxon>
        <taxon>Alphaproteobacteria</taxon>
        <taxon>Hyphomicrobiales</taxon>
        <taxon>Stappiaceae</taxon>
        <taxon>Roseibium</taxon>
    </lineage>
</organism>
<keyword evidence="2" id="KW-0378">Hydrolase</keyword>
<dbReference type="GO" id="GO:0035888">
    <property type="term" value="F:isoguanine deaminase activity"/>
    <property type="evidence" value="ECO:0007669"/>
    <property type="project" value="TreeGrafter"/>
</dbReference>
<dbReference type="FunFam" id="3.20.20.140:FF:000019">
    <property type="entry name" value="Cytosine deaminase"/>
    <property type="match status" value="1"/>
</dbReference>
<dbReference type="Gene3D" id="3.20.20.140">
    <property type="entry name" value="Metal-dependent hydrolases"/>
    <property type="match status" value="1"/>
</dbReference>
<sequence length="450" mass="49187">MSMDALCVPLTGDAVLLNGRVPASLLKDPLPSGSQSLQDGDLLAVDIEIRNGRIAAIQPLSGSRPSAGSDARVDLDGGLVLPCLVDMHTHLDKGHIWPRKPNPDGSFMGALTAVGEDRAANWSAADLTARMEFALRCAYAHGTAVIRTHIDSLPPQDGISWPVFEMMRDRWAGRIAMQGVCLFGIERVAEDPGYLPRIADRMAQNGGVLGGVTYMVPDLERDLEAVFRTAMERGLDLDFHVDETLDPEAVSLKKIAETALRLQFPGRIVAGHCCSLAMQPEKHIQETLDLVAQAGIGVVSLPMCNLYLQDRQKERTPRRRGVTLLHELKDRGIPVAVASDNTRDPFFAYGDLDLIEVYAQATRIAHLDHPVGDWITAVSSGPADMIGLAAGRFEVGGPADVLIFRVRSWNELLSRPHGPRTVLRAGRTIDRTLPDFRELDHLMKTEDKVT</sequence>
<evidence type="ECO:0000313" key="5">
    <source>
        <dbReference type="Proteomes" id="UP000605148"/>
    </source>
</evidence>
<dbReference type="EMBL" id="BMFA01000015">
    <property type="protein sequence ID" value="GGB61749.1"/>
    <property type="molecule type" value="Genomic_DNA"/>
</dbReference>
<evidence type="ECO:0000256" key="2">
    <source>
        <dbReference type="ARBA" id="ARBA00022801"/>
    </source>
</evidence>
<proteinExistence type="predicted"/>
<dbReference type="Pfam" id="PF07969">
    <property type="entry name" value="Amidohydro_3"/>
    <property type="match status" value="1"/>
</dbReference>
<dbReference type="SUPFAM" id="SSF51338">
    <property type="entry name" value="Composite domain of metallo-dependent hydrolases"/>
    <property type="match status" value="1"/>
</dbReference>
<feature type="domain" description="Amidohydrolase 3" evidence="3">
    <location>
        <begin position="217"/>
        <end position="428"/>
    </location>
</feature>
<name>A0A916X3E9_9HYPH</name>
<dbReference type="InterPro" id="IPR011059">
    <property type="entry name" value="Metal-dep_hydrolase_composite"/>
</dbReference>
<dbReference type="NCBIfam" id="NF005759">
    <property type="entry name" value="PRK07583.1"/>
    <property type="match status" value="1"/>
</dbReference>
<gene>
    <name evidence="4" type="ORF">GCM10011316_37170</name>
</gene>
<keyword evidence="1" id="KW-0479">Metal-binding</keyword>
<dbReference type="GO" id="GO:0004131">
    <property type="term" value="F:cytosine deaminase activity"/>
    <property type="evidence" value="ECO:0007669"/>
    <property type="project" value="TreeGrafter"/>
</dbReference>
<dbReference type="InterPro" id="IPR013108">
    <property type="entry name" value="Amidohydro_3"/>
</dbReference>
<dbReference type="PANTHER" id="PTHR32027:SF0">
    <property type="entry name" value="CYTOSINE DEAMINASE"/>
    <property type="match status" value="1"/>
</dbReference>
<dbReference type="GO" id="GO:0006209">
    <property type="term" value="P:cytosine catabolic process"/>
    <property type="evidence" value="ECO:0007669"/>
    <property type="project" value="TreeGrafter"/>
</dbReference>
<dbReference type="InterPro" id="IPR032466">
    <property type="entry name" value="Metal_Hydrolase"/>
</dbReference>
<dbReference type="Proteomes" id="UP000605148">
    <property type="component" value="Unassembled WGS sequence"/>
</dbReference>
<dbReference type="SUPFAM" id="SSF51556">
    <property type="entry name" value="Metallo-dependent hydrolases"/>
    <property type="match status" value="1"/>
</dbReference>
<dbReference type="PANTHER" id="PTHR32027">
    <property type="entry name" value="CYTOSINE DEAMINASE"/>
    <property type="match status" value="1"/>
</dbReference>